<evidence type="ECO:0000259" key="1">
    <source>
        <dbReference type="Pfam" id="PF00144"/>
    </source>
</evidence>
<dbReference type="PROSITE" id="PS51318">
    <property type="entry name" value="TAT"/>
    <property type="match status" value="1"/>
</dbReference>
<dbReference type="InterPro" id="IPR012338">
    <property type="entry name" value="Beta-lactam/transpept-like"/>
</dbReference>
<dbReference type="InterPro" id="IPR006311">
    <property type="entry name" value="TAT_signal"/>
</dbReference>
<dbReference type="InterPro" id="IPR050491">
    <property type="entry name" value="AmpC-like"/>
</dbReference>
<dbReference type="Gene3D" id="3.40.710.10">
    <property type="entry name" value="DD-peptidase/beta-lactamase superfamily"/>
    <property type="match status" value="1"/>
</dbReference>
<accession>A0A1L3FHH2</accession>
<feature type="domain" description="Beta-lactamase-related" evidence="1">
    <location>
        <begin position="53"/>
        <end position="373"/>
    </location>
</feature>
<organism evidence="2 3">
    <name type="scientific">Bradyrhizobium japonicum</name>
    <dbReference type="NCBI Taxonomy" id="375"/>
    <lineage>
        <taxon>Bacteria</taxon>
        <taxon>Pseudomonadati</taxon>
        <taxon>Pseudomonadota</taxon>
        <taxon>Alphaproteobacteria</taxon>
        <taxon>Hyphomicrobiales</taxon>
        <taxon>Nitrobacteraceae</taxon>
        <taxon>Bradyrhizobium</taxon>
    </lineage>
</organism>
<dbReference type="PANTHER" id="PTHR46825:SF7">
    <property type="entry name" value="D-ALANYL-D-ALANINE CARBOXYPEPTIDASE"/>
    <property type="match status" value="1"/>
</dbReference>
<dbReference type="Pfam" id="PF00144">
    <property type="entry name" value="Beta-lactamase"/>
    <property type="match status" value="1"/>
</dbReference>
<evidence type="ECO:0000313" key="3">
    <source>
        <dbReference type="Proteomes" id="UP000181962"/>
    </source>
</evidence>
<protein>
    <submittedName>
        <fullName evidence="2">Penicillin-binding protein</fullName>
    </submittedName>
</protein>
<dbReference type="Proteomes" id="UP000181962">
    <property type="component" value="Chromosome"/>
</dbReference>
<dbReference type="PANTHER" id="PTHR46825">
    <property type="entry name" value="D-ALANYL-D-ALANINE-CARBOXYPEPTIDASE/ENDOPEPTIDASE AMPH"/>
    <property type="match status" value="1"/>
</dbReference>
<proteinExistence type="predicted"/>
<dbReference type="SUPFAM" id="SSF56601">
    <property type="entry name" value="beta-lactamase/transpeptidase-like"/>
    <property type="match status" value="1"/>
</dbReference>
<reference evidence="2 3" key="1">
    <citation type="submission" date="2016-11" db="EMBL/GenBank/DDBJ databases">
        <title>Complete Genome Sequence of Bradyrhizobium sp. strain J5, an isolated from soybean nodule in Hokkaido.</title>
        <authorList>
            <person name="Kanehara K."/>
        </authorList>
    </citation>
    <scope>NUCLEOTIDE SEQUENCE [LARGE SCALE GENOMIC DNA]</scope>
    <source>
        <strain evidence="2 3">J5</strain>
    </source>
</reference>
<name>A0A1L3FHH2_BRAJP</name>
<dbReference type="InterPro" id="IPR001466">
    <property type="entry name" value="Beta-lactam-related"/>
</dbReference>
<sequence>MRLGRRGFGRRDFVKLAAGAGALPLLSRVAPAQLAPNPPSIRPPSPAERGAMARLARSFMDKYDVPALSFANDYAGTVVHEDAFGLADRERNETVTPRHLFRIASVSKMITSVTIFRLIEENRLKLTDRVFGPGALLGTDYGSPPYSAGIDQITLEHLLTHAAGGWSNDNRDPMFTHPRMDHAELIAWTLANRPLDRPPGQHYAYSNFGYCVLGRVIEKLTGQAYAEHVRTEVLTRCGVTDMTIAGNTRDQRQAGEVAYCGQGESPYEMKVRRMDSHGGWIATPADLVQFLMHVDGYTRPANILRPRTIEVMTTAPSYSPNYAKGFCVNKSDNWWHNGSLPGTSTIAVRTHGGFCWAAFTNTRRGNSNMDGDLDNLNWSMARQVGEWRVA</sequence>
<evidence type="ECO:0000313" key="2">
    <source>
        <dbReference type="EMBL" id="APG12721.1"/>
    </source>
</evidence>
<dbReference type="EMBL" id="CP017637">
    <property type="protein sequence ID" value="APG12721.1"/>
    <property type="molecule type" value="Genomic_DNA"/>
</dbReference>
<dbReference type="OrthoDB" id="5377431at2"/>
<gene>
    <name evidence="2" type="ORF">BKD09_30715</name>
</gene>
<dbReference type="AlphaFoldDB" id="A0A1L3FHH2"/>